<proteinExistence type="predicted"/>
<dbReference type="InterPro" id="IPR013123">
    <property type="entry name" value="SpoU_subst-bd"/>
</dbReference>
<dbReference type="InterPro" id="IPR004441">
    <property type="entry name" value="rRNA_MeTrfase_TrmH"/>
</dbReference>
<dbReference type="InterPro" id="IPR001537">
    <property type="entry name" value="SpoU_MeTrfase"/>
</dbReference>
<evidence type="ECO:0000256" key="1">
    <source>
        <dbReference type="ARBA" id="ARBA00022603"/>
    </source>
</evidence>
<feature type="domain" description="RNA 2-O ribose methyltransferase substrate binding" evidence="3">
    <location>
        <begin position="7"/>
        <end position="83"/>
    </location>
</feature>
<dbReference type="PANTHER" id="PTHR46429:SF1">
    <property type="entry name" value="23S RRNA (GUANOSINE-2'-O-)-METHYLTRANSFERASE RLMB"/>
    <property type="match status" value="1"/>
</dbReference>
<keyword evidence="2 4" id="KW-0808">Transferase</keyword>
<dbReference type="GO" id="GO:0003723">
    <property type="term" value="F:RNA binding"/>
    <property type="evidence" value="ECO:0007669"/>
    <property type="project" value="InterPro"/>
</dbReference>
<keyword evidence="1 4" id="KW-0489">Methyltransferase</keyword>
<dbReference type="EMBL" id="MFNE01000006">
    <property type="protein sequence ID" value="OGG96962.1"/>
    <property type="molecule type" value="Genomic_DNA"/>
</dbReference>
<gene>
    <name evidence="4" type="ORF">A2527_02580</name>
</gene>
<protein>
    <submittedName>
        <fullName evidence="4">23S rRNA (Guanosine(2251)-2'-O)-methyltransferase RlmB</fullName>
    </submittedName>
</protein>
<dbReference type="NCBIfam" id="TIGR00186">
    <property type="entry name" value="rRNA_methyl_3"/>
    <property type="match status" value="1"/>
</dbReference>
<dbReference type="GO" id="GO:0006396">
    <property type="term" value="P:RNA processing"/>
    <property type="evidence" value="ECO:0007669"/>
    <property type="project" value="InterPro"/>
</dbReference>
<dbReference type="InterPro" id="IPR029064">
    <property type="entry name" value="Ribosomal_eL30-like_sf"/>
</dbReference>
<evidence type="ECO:0000313" key="5">
    <source>
        <dbReference type="Proteomes" id="UP000178449"/>
    </source>
</evidence>
<organism evidence="4 5">
    <name type="scientific">Candidatus Lambdaproteobacteria bacterium RIFOXYD2_FULL_50_16</name>
    <dbReference type="NCBI Taxonomy" id="1817772"/>
    <lineage>
        <taxon>Bacteria</taxon>
        <taxon>Pseudomonadati</taxon>
        <taxon>Pseudomonadota</taxon>
        <taxon>Candidatus Lambdaproteobacteria</taxon>
    </lineage>
</organism>
<evidence type="ECO:0000313" key="4">
    <source>
        <dbReference type="EMBL" id="OGG96962.1"/>
    </source>
</evidence>
<dbReference type="CDD" id="cd18103">
    <property type="entry name" value="SpoU-like_RlmB"/>
    <property type="match status" value="1"/>
</dbReference>
<accession>A0A1F6GFT4</accession>
<dbReference type="SUPFAM" id="SSF55315">
    <property type="entry name" value="L30e-like"/>
    <property type="match status" value="1"/>
</dbReference>
<dbReference type="SUPFAM" id="SSF75217">
    <property type="entry name" value="alpha/beta knot"/>
    <property type="match status" value="1"/>
</dbReference>
<dbReference type="PANTHER" id="PTHR46429">
    <property type="entry name" value="23S RRNA (GUANOSINE-2'-O-)-METHYLTRANSFERASE RLMB"/>
    <property type="match status" value="1"/>
</dbReference>
<dbReference type="SMART" id="SM00967">
    <property type="entry name" value="SpoU_sub_bind"/>
    <property type="match status" value="1"/>
</dbReference>
<dbReference type="InterPro" id="IPR029026">
    <property type="entry name" value="tRNA_m1G_MTases_N"/>
</dbReference>
<sequence length="245" mass="26477">MAEKIKALYGVTPVEAALLAGKRKLIRLWMKTDGKNPRFKAILKLAKEAHIQVSEATSEQLFKLTDSKMHQGLALECGPLEPVPWEDFLQTKPRLLVALDQIEDPQNLGAICRTAAFLGAGGLLIPKDHSAPFSAAASKASAGAMEWFPMALVGNLAEALDRLKSAGYWVYGAQLDETSQPLAQALLAPNMVLVLGNEGSGLRKLTTKRCDHLITIPGHGQMESLNVSASAAILIHHFMSMPDEC</sequence>
<reference evidence="4 5" key="1">
    <citation type="journal article" date="2016" name="Nat. Commun.">
        <title>Thousands of microbial genomes shed light on interconnected biogeochemical processes in an aquifer system.</title>
        <authorList>
            <person name="Anantharaman K."/>
            <person name="Brown C.T."/>
            <person name="Hug L.A."/>
            <person name="Sharon I."/>
            <person name="Castelle C.J."/>
            <person name="Probst A.J."/>
            <person name="Thomas B.C."/>
            <person name="Singh A."/>
            <person name="Wilkins M.J."/>
            <person name="Karaoz U."/>
            <person name="Brodie E.L."/>
            <person name="Williams K.H."/>
            <person name="Hubbard S.S."/>
            <person name="Banfield J.F."/>
        </authorList>
    </citation>
    <scope>NUCLEOTIDE SEQUENCE [LARGE SCALE GENOMIC DNA]</scope>
</reference>
<name>A0A1F6GFT4_9PROT</name>
<dbReference type="Gene3D" id="3.30.1330.30">
    <property type="match status" value="1"/>
</dbReference>
<dbReference type="STRING" id="1817772.A2527_02580"/>
<dbReference type="GO" id="GO:0005829">
    <property type="term" value="C:cytosol"/>
    <property type="evidence" value="ECO:0007669"/>
    <property type="project" value="TreeGrafter"/>
</dbReference>
<comment type="caution">
    <text evidence="4">The sequence shown here is derived from an EMBL/GenBank/DDBJ whole genome shotgun (WGS) entry which is preliminary data.</text>
</comment>
<dbReference type="AlphaFoldDB" id="A0A1F6GFT4"/>
<dbReference type="Pfam" id="PF00588">
    <property type="entry name" value="SpoU_methylase"/>
    <property type="match status" value="1"/>
</dbReference>
<dbReference type="Pfam" id="PF08032">
    <property type="entry name" value="SpoU_sub_bind"/>
    <property type="match status" value="1"/>
</dbReference>
<dbReference type="Gene3D" id="3.40.1280.10">
    <property type="match status" value="1"/>
</dbReference>
<evidence type="ECO:0000256" key="2">
    <source>
        <dbReference type="ARBA" id="ARBA00022679"/>
    </source>
</evidence>
<dbReference type="InterPro" id="IPR029028">
    <property type="entry name" value="Alpha/beta_knot_MTases"/>
</dbReference>
<dbReference type="GO" id="GO:0008173">
    <property type="term" value="F:RNA methyltransferase activity"/>
    <property type="evidence" value="ECO:0007669"/>
    <property type="project" value="InterPro"/>
</dbReference>
<dbReference type="GO" id="GO:0032259">
    <property type="term" value="P:methylation"/>
    <property type="evidence" value="ECO:0007669"/>
    <property type="project" value="UniProtKB-KW"/>
</dbReference>
<evidence type="ECO:0000259" key="3">
    <source>
        <dbReference type="SMART" id="SM00967"/>
    </source>
</evidence>
<dbReference type="Proteomes" id="UP000178449">
    <property type="component" value="Unassembled WGS sequence"/>
</dbReference>